<evidence type="ECO:0000313" key="3">
    <source>
        <dbReference type="EMBL" id="KAK3049491.1"/>
    </source>
</evidence>
<keyword evidence="4" id="KW-1185">Reference proteome</keyword>
<feature type="compositionally biased region" description="Low complexity" evidence="1">
    <location>
        <begin position="158"/>
        <end position="169"/>
    </location>
</feature>
<keyword evidence="2" id="KW-1133">Transmembrane helix</keyword>
<keyword evidence="2" id="KW-0812">Transmembrane</keyword>
<accession>A0AAJ0DGJ8</accession>
<evidence type="ECO:0000256" key="2">
    <source>
        <dbReference type="SAM" id="Phobius"/>
    </source>
</evidence>
<protein>
    <submittedName>
        <fullName evidence="3">Uncharacterized protein</fullName>
    </submittedName>
</protein>
<feature type="compositionally biased region" description="Polar residues" evidence="1">
    <location>
        <begin position="171"/>
        <end position="186"/>
    </location>
</feature>
<dbReference type="Proteomes" id="UP001271007">
    <property type="component" value="Unassembled WGS sequence"/>
</dbReference>
<reference evidence="3" key="1">
    <citation type="submission" date="2023-04" db="EMBL/GenBank/DDBJ databases">
        <title>Black Yeasts Isolated from many extreme environments.</title>
        <authorList>
            <person name="Coleine C."/>
            <person name="Stajich J.E."/>
            <person name="Selbmann L."/>
        </authorList>
    </citation>
    <scope>NUCLEOTIDE SEQUENCE</scope>
    <source>
        <strain evidence="3">CCFEE 5312</strain>
    </source>
</reference>
<sequence length="217" mass="23055">MPCILRTVHTSNDYAGKKVAICARSMPARPSHESAPAPHLVRRDGGGGGSGVIIVVIVLVVVAVIVVDCFWNCLKRAHAEAYAKSGKRAHAVRRPGYCAYPRGYSATRNVERGVEMPAYPPPAYKTKPKSSGRSAPRVERWTPLQSIGEFVTGGGGRTRTAGSRGARTHGSSRTAGYVRSQQQRSAAANPANGSARVVRGESEAHGAPSADEYLHGR</sequence>
<evidence type="ECO:0000256" key="1">
    <source>
        <dbReference type="SAM" id="MobiDB-lite"/>
    </source>
</evidence>
<dbReference type="EMBL" id="JAWDJX010000039">
    <property type="protein sequence ID" value="KAK3049491.1"/>
    <property type="molecule type" value="Genomic_DNA"/>
</dbReference>
<feature type="transmembrane region" description="Helical" evidence="2">
    <location>
        <begin position="52"/>
        <end position="74"/>
    </location>
</feature>
<gene>
    <name evidence="3" type="ORF">LTR09_009158</name>
</gene>
<feature type="region of interest" description="Disordered" evidence="1">
    <location>
        <begin position="118"/>
        <end position="217"/>
    </location>
</feature>
<organism evidence="3 4">
    <name type="scientific">Extremus antarcticus</name>
    <dbReference type="NCBI Taxonomy" id="702011"/>
    <lineage>
        <taxon>Eukaryota</taxon>
        <taxon>Fungi</taxon>
        <taxon>Dikarya</taxon>
        <taxon>Ascomycota</taxon>
        <taxon>Pezizomycotina</taxon>
        <taxon>Dothideomycetes</taxon>
        <taxon>Dothideomycetidae</taxon>
        <taxon>Mycosphaerellales</taxon>
        <taxon>Extremaceae</taxon>
        <taxon>Extremus</taxon>
    </lineage>
</organism>
<name>A0AAJ0DGJ8_9PEZI</name>
<dbReference type="AlphaFoldDB" id="A0AAJ0DGJ8"/>
<proteinExistence type="predicted"/>
<keyword evidence="2" id="KW-0472">Membrane</keyword>
<evidence type="ECO:0000313" key="4">
    <source>
        <dbReference type="Proteomes" id="UP001271007"/>
    </source>
</evidence>
<comment type="caution">
    <text evidence="3">The sequence shown here is derived from an EMBL/GenBank/DDBJ whole genome shotgun (WGS) entry which is preliminary data.</text>
</comment>